<dbReference type="PANTHER" id="PTHR42850:SF2">
    <property type="entry name" value="BLL5683 PROTEIN"/>
    <property type="match status" value="1"/>
</dbReference>
<dbReference type="PIRSF" id="PIRSF000883">
    <property type="entry name" value="Pesterase_MJ0912"/>
    <property type="match status" value="1"/>
</dbReference>
<organism evidence="3 4">
    <name type="scientific">Thalassobacillus hwangdonensis</name>
    <dbReference type="NCBI Taxonomy" id="546108"/>
    <lineage>
        <taxon>Bacteria</taxon>
        <taxon>Bacillati</taxon>
        <taxon>Bacillota</taxon>
        <taxon>Bacilli</taxon>
        <taxon>Bacillales</taxon>
        <taxon>Bacillaceae</taxon>
        <taxon>Thalassobacillus</taxon>
    </lineage>
</organism>
<gene>
    <name evidence="3" type="ORF">ACFQ2J_10690</name>
</gene>
<dbReference type="Gene3D" id="3.60.21.10">
    <property type="match status" value="1"/>
</dbReference>
<dbReference type="InterPro" id="IPR029052">
    <property type="entry name" value="Metallo-depent_PP-like"/>
</dbReference>
<dbReference type="Proteomes" id="UP001596990">
    <property type="component" value="Unassembled WGS sequence"/>
</dbReference>
<dbReference type="Pfam" id="PF12850">
    <property type="entry name" value="Metallophos_2"/>
    <property type="match status" value="1"/>
</dbReference>
<dbReference type="InterPro" id="IPR011152">
    <property type="entry name" value="Pesterase_MJ0912"/>
</dbReference>
<reference evidence="4" key="1">
    <citation type="journal article" date="2019" name="Int. J. Syst. Evol. Microbiol.">
        <title>The Global Catalogue of Microorganisms (GCM) 10K type strain sequencing project: providing services to taxonomists for standard genome sequencing and annotation.</title>
        <authorList>
            <consortium name="The Broad Institute Genomics Platform"/>
            <consortium name="The Broad Institute Genome Sequencing Center for Infectious Disease"/>
            <person name="Wu L."/>
            <person name="Ma J."/>
        </authorList>
    </citation>
    <scope>NUCLEOTIDE SEQUENCE [LARGE SCALE GENOMIC DNA]</scope>
    <source>
        <strain evidence="4">CCUG 56607</strain>
    </source>
</reference>
<proteinExistence type="inferred from homology"/>
<dbReference type="InterPro" id="IPR050126">
    <property type="entry name" value="Ap4A_hydrolase"/>
</dbReference>
<comment type="similarity">
    <text evidence="1">Belongs to the metallophosphoesterase superfamily. YfcE family.</text>
</comment>
<dbReference type="EMBL" id="JBHTKL010000005">
    <property type="protein sequence ID" value="MFD1019640.1"/>
    <property type="molecule type" value="Genomic_DNA"/>
</dbReference>
<evidence type="ECO:0000313" key="4">
    <source>
        <dbReference type="Proteomes" id="UP001596990"/>
    </source>
</evidence>
<comment type="caution">
    <text evidence="3">The sequence shown here is derived from an EMBL/GenBank/DDBJ whole genome shotgun (WGS) entry which is preliminary data.</text>
</comment>
<name>A0ABW3L134_9BACI</name>
<dbReference type="InterPro" id="IPR024654">
    <property type="entry name" value="Calcineurin-like_PHP_lpxH"/>
</dbReference>
<dbReference type="RefSeq" id="WP_386059856.1">
    <property type="nucleotide sequence ID" value="NZ_JBHTKL010000005.1"/>
</dbReference>
<sequence>MKIAIITDIHGNAHALEAVLQDIDNHDITHIYCLGDMIGIGPDTNAVLDMLFSREDVSMITGNHDEAILALAKGEAYPKSHAHVRAHHQWIANRIEQPYIEKLSKLPRMITENIEQNTVRFLHYAIADGKLEAPISEDPFAPILDPSLRNMEVLFQTYEEDLIVFGHHHPKHYFKNDKTTYLNPGALGCQHQPVAPYAIVEFSGRGFEAEVVEVPYDNRAFLASYHELEVPDKDIILKIFHGNQI</sequence>
<evidence type="ECO:0000313" key="3">
    <source>
        <dbReference type="EMBL" id="MFD1019640.1"/>
    </source>
</evidence>
<keyword evidence="4" id="KW-1185">Reference proteome</keyword>
<accession>A0ABW3L134</accession>
<protein>
    <submittedName>
        <fullName evidence="3">Metallophosphoesterase family protein</fullName>
    </submittedName>
</protein>
<dbReference type="PANTHER" id="PTHR42850">
    <property type="entry name" value="METALLOPHOSPHOESTERASE"/>
    <property type="match status" value="1"/>
</dbReference>
<evidence type="ECO:0000259" key="2">
    <source>
        <dbReference type="Pfam" id="PF12850"/>
    </source>
</evidence>
<evidence type="ECO:0000256" key="1">
    <source>
        <dbReference type="ARBA" id="ARBA00008950"/>
    </source>
</evidence>
<feature type="domain" description="Calcineurin-like phosphoesterase" evidence="2">
    <location>
        <begin position="1"/>
        <end position="203"/>
    </location>
</feature>
<dbReference type="SUPFAM" id="SSF56300">
    <property type="entry name" value="Metallo-dependent phosphatases"/>
    <property type="match status" value="1"/>
</dbReference>